<name>A0ABY0V4X9_9ACTO</name>
<dbReference type="RefSeq" id="WP_092648103.1">
    <property type="nucleotide sequence ID" value="NZ_LT629792.1"/>
</dbReference>
<keyword evidence="4" id="KW-1185">Reference proteome</keyword>
<protein>
    <recommendedName>
        <fullName evidence="5">DUF4355 domain-containing protein</fullName>
    </recommendedName>
</protein>
<sequence>MSDSTASINTGANGAENTGGFKPVTSQEDLDRIIENRLVRERKKFADYDQLKEQAGKLSGLQAKLEEAEAKVSEFKERDQIEQWKHDVAKETGVPESVLRGSTLDDIKAHAQSLKEVISSRPVAPVVRGQGDQPSSSISNGQRLVRELFGRD</sequence>
<proteinExistence type="predicted"/>
<accession>A0ABY0V4X9</accession>
<feature type="region of interest" description="Disordered" evidence="2">
    <location>
        <begin position="120"/>
        <end position="152"/>
    </location>
</feature>
<evidence type="ECO:0008006" key="5">
    <source>
        <dbReference type="Google" id="ProtNLM"/>
    </source>
</evidence>
<dbReference type="EMBL" id="LT629792">
    <property type="protein sequence ID" value="SDT85756.1"/>
    <property type="molecule type" value="Genomic_DNA"/>
</dbReference>
<gene>
    <name evidence="3" type="ORF">SAMN04489714_0151</name>
</gene>
<keyword evidence="1" id="KW-0175">Coiled coil</keyword>
<reference evidence="3 4" key="1">
    <citation type="submission" date="2016-10" db="EMBL/GenBank/DDBJ databases">
        <authorList>
            <person name="Varghese N."/>
            <person name="Submissions S."/>
        </authorList>
    </citation>
    <scope>NUCLEOTIDE SEQUENCE [LARGE SCALE GENOMIC DNA]</scope>
    <source>
        <strain evidence="3 4">DSM 9169</strain>
    </source>
</reference>
<feature type="compositionally biased region" description="Low complexity" evidence="2">
    <location>
        <begin position="9"/>
        <end position="20"/>
    </location>
</feature>
<organism evidence="3 4">
    <name type="scientific">Schaalia radingae</name>
    <dbReference type="NCBI Taxonomy" id="131110"/>
    <lineage>
        <taxon>Bacteria</taxon>
        <taxon>Bacillati</taxon>
        <taxon>Actinomycetota</taxon>
        <taxon>Actinomycetes</taxon>
        <taxon>Actinomycetales</taxon>
        <taxon>Actinomycetaceae</taxon>
        <taxon>Schaalia</taxon>
    </lineage>
</organism>
<feature type="compositionally biased region" description="Polar residues" evidence="2">
    <location>
        <begin position="132"/>
        <end position="142"/>
    </location>
</feature>
<dbReference type="Proteomes" id="UP000198976">
    <property type="component" value="Chromosome I"/>
</dbReference>
<evidence type="ECO:0000313" key="3">
    <source>
        <dbReference type="EMBL" id="SDT85756.1"/>
    </source>
</evidence>
<evidence type="ECO:0000313" key="4">
    <source>
        <dbReference type="Proteomes" id="UP000198976"/>
    </source>
</evidence>
<evidence type="ECO:0000256" key="1">
    <source>
        <dbReference type="SAM" id="Coils"/>
    </source>
</evidence>
<feature type="coiled-coil region" evidence="1">
    <location>
        <begin position="48"/>
        <end position="78"/>
    </location>
</feature>
<evidence type="ECO:0000256" key="2">
    <source>
        <dbReference type="SAM" id="MobiDB-lite"/>
    </source>
</evidence>
<feature type="region of interest" description="Disordered" evidence="2">
    <location>
        <begin position="1"/>
        <end position="27"/>
    </location>
</feature>